<evidence type="ECO:0000256" key="1">
    <source>
        <dbReference type="ARBA" id="ARBA00004141"/>
    </source>
</evidence>
<dbReference type="SMART" id="SM00220">
    <property type="entry name" value="S_TKc"/>
    <property type="match status" value="1"/>
</dbReference>
<feature type="transmembrane region" description="Helical" evidence="5">
    <location>
        <begin position="286"/>
        <end position="307"/>
    </location>
</feature>
<organism evidence="7 8">
    <name type="scientific">Penicillium capsulatum</name>
    <dbReference type="NCBI Taxonomy" id="69766"/>
    <lineage>
        <taxon>Eukaryota</taxon>
        <taxon>Fungi</taxon>
        <taxon>Dikarya</taxon>
        <taxon>Ascomycota</taxon>
        <taxon>Pezizomycotina</taxon>
        <taxon>Eurotiomycetes</taxon>
        <taxon>Eurotiomycetidae</taxon>
        <taxon>Eurotiales</taxon>
        <taxon>Aspergillaceae</taxon>
        <taxon>Penicillium</taxon>
    </lineage>
</organism>
<reference evidence="7" key="1">
    <citation type="submission" date="2022-11" db="EMBL/GenBank/DDBJ databases">
        <authorList>
            <person name="Petersen C."/>
        </authorList>
    </citation>
    <scope>NUCLEOTIDE SEQUENCE</scope>
    <source>
        <strain evidence="7">IBT 21917</strain>
    </source>
</reference>
<protein>
    <submittedName>
        <fullName evidence="7">PQ loop repeat protein</fullName>
    </submittedName>
</protein>
<dbReference type="InterPro" id="IPR006603">
    <property type="entry name" value="PQ-loop_rpt"/>
</dbReference>
<feature type="transmembrane region" description="Helical" evidence="5">
    <location>
        <begin position="409"/>
        <end position="431"/>
    </location>
</feature>
<comment type="subcellular location">
    <subcellularLocation>
        <location evidence="1">Membrane</location>
        <topology evidence="1">Multi-pass membrane protein</topology>
    </subcellularLocation>
</comment>
<dbReference type="GO" id="GO:0004672">
    <property type="term" value="F:protein kinase activity"/>
    <property type="evidence" value="ECO:0007669"/>
    <property type="project" value="InterPro"/>
</dbReference>
<dbReference type="SUPFAM" id="SSF56112">
    <property type="entry name" value="Protein kinase-like (PK-like)"/>
    <property type="match status" value="1"/>
</dbReference>
<feature type="domain" description="Protein kinase" evidence="6">
    <location>
        <begin position="1"/>
        <end position="240"/>
    </location>
</feature>
<evidence type="ECO:0000256" key="2">
    <source>
        <dbReference type="ARBA" id="ARBA00022692"/>
    </source>
</evidence>
<dbReference type="Pfam" id="PF00069">
    <property type="entry name" value="Pkinase"/>
    <property type="match status" value="1"/>
</dbReference>
<evidence type="ECO:0000256" key="3">
    <source>
        <dbReference type="ARBA" id="ARBA00022989"/>
    </source>
</evidence>
<keyword evidence="8" id="KW-1185">Reference proteome</keyword>
<dbReference type="PANTHER" id="PTHR16201">
    <property type="entry name" value="SEVEN TRANSMEMBRANE PROTEIN 1-RELATED"/>
    <property type="match status" value="1"/>
</dbReference>
<dbReference type="Proteomes" id="UP001146351">
    <property type="component" value="Unassembled WGS sequence"/>
</dbReference>
<dbReference type="PROSITE" id="PS50011">
    <property type="entry name" value="PROTEIN_KINASE_DOM"/>
    <property type="match status" value="1"/>
</dbReference>
<evidence type="ECO:0000259" key="6">
    <source>
        <dbReference type="PROSITE" id="PS50011"/>
    </source>
</evidence>
<proteinExistence type="predicted"/>
<comment type="caution">
    <text evidence="7">The sequence shown here is derived from an EMBL/GenBank/DDBJ whole genome shotgun (WGS) entry which is preliminary data.</text>
</comment>
<evidence type="ECO:0000313" key="8">
    <source>
        <dbReference type="Proteomes" id="UP001146351"/>
    </source>
</evidence>
<dbReference type="AlphaFoldDB" id="A0A9W9LW80"/>
<reference evidence="7" key="2">
    <citation type="journal article" date="2023" name="IMA Fungus">
        <title>Comparative genomic study of the Penicillium genus elucidates a diverse pangenome and 15 lateral gene transfer events.</title>
        <authorList>
            <person name="Petersen C."/>
            <person name="Sorensen T."/>
            <person name="Nielsen M.R."/>
            <person name="Sondergaard T.E."/>
            <person name="Sorensen J.L."/>
            <person name="Fitzpatrick D.A."/>
            <person name="Frisvad J.C."/>
            <person name="Nielsen K.L."/>
        </authorList>
    </citation>
    <scope>NUCLEOTIDE SEQUENCE</scope>
    <source>
        <strain evidence="7">IBT 21917</strain>
    </source>
</reference>
<feature type="transmembrane region" description="Helical" evidence="5">
    <location>
        <begin position="319"/>
        <end position="337"/>
    </location>
</feature>
<dbReference type="Pfam" id="PF04193">
    <property type="entry name" value="PQ-loop"/>
    <property type="match status" value="1"/>
</dbReference>
<keyword evidence="4 5" id="KW-0472">Membrane</keyword>
<evidence type="ECO:0000256" key="4">
    <source>
        <dbReference type="ARBA" id="ARBA00023136"/>
    </source>
</evidence>
<evidence type="ECO:0000256" key="5">
    <source>
        <dbReference type="SAM" id="Phobius"/>
    </source>
</evidence>
<dbReference type="GO" id="GO:0016020">
    <property type="term" value="C:membrane"/>
    <property type="evidence" value="ECO:0007669"/>
    <property type="project" value="UniProtKB-SubCell"/>
</dbReference>
<dbReference type="InterPro" id="IPR011009">
    <property type="entry name" value="Kinase-like_dom_sf"/>
</dbReference>
<dbReference type="InterPro" id="IPR051415">
    <property type="entry name" value="LAAT-1"/>
</dbReference>
<dbReference type="Gene3D" id="1.10.510.10">
    <property type="entry name" value="Transferase(Phosphotransferase) domain 1"/>
    <property type="match status" value="1"/>
</dbReference>
<sequence>MTGIFAEVYLVDGVAIRKVPRGRSGDEMQPIIREATIYSIMDSHPHLARYISRGRMDLVEVEYYPHGDLFAFCQGHKVSAELQSRKFQQIIEAVAVVQYKVIHSDLALRQFFIDDEFNLHLGDFNSSRYPGHPAPGYEKATHCLPRGYEQPNSIISDLFAMGSTLFELVTGHVPFAELYPVEPKEIAQSSDHAIIRARVQRQHDADTEVGRRFRNLEFPVVSQIDGGDASFRNLDTFPYSSIVIMAREGNVTTASTALGTIGTVFWCIQLVPQIWHNWRRKKTEGFPALMGFLWAACAVPMGVYLILQQVNLPLQIQPQIFGVLSAIIWAQVLHYGHGYTSIRAILACLALLLVLGGLEALLLLTLRIPYNRGIHWPDILVGVIATIMLGAGFLPVYPELWKRDGRVVGFNWVFLCMDTLGGLFSLFALAAQGSFDVLGGIMYIVVVLLEMGIYTSHIVWRIRYRKVRREAKLSGRSLDELLEPPRPEMTSPV</sequence>
<keyword evidence="2 5" id="KW-0812">Transmembrane</keyword>
<dbReference type="EMBL" id="JAPQKO010000002">
    <property type="protein sequence ID" value="KAJ5179815.1"/>
    <property type="molecule type" value="Genomic_DNA"/>
</dbReference>
<dbReference type="OrthoDB" id="407617at2759"/>
<keyword evidence="3 5" id="KW-1133">Transmembrane helix</keyword>
<gene>
    <name evidence="7" type="ORF">N7492_003025</name>
</gene>
<dbReference type="InterPro" id="IPR000719">
    <property type="entry name" value="Prot_kinase_dom"/>
</dbReference>
<dbReference type="Gene3D" id="1.20.1280.290">
    <property type="match status" value="1"/>
</dbReference>
<feature type="transmembrane region" description="Helical" evidence="5">
    <location>
        <begin position="374"/>
        <end position="397"/>
    </location>
</feature>
<name>A0A9W9LW80_9EURO</name>
<dbReference type="GO" id="GO:0005524">
    <property type="term" value="F:ATP binding"/>
    <property type="evidence" value="ECO:0007669"/>
    <property type="project" value="InterPro"/>
</dbReference>
<feature type="transmembrane region" description="Helical" evidence="5">
    <location>
        <begin position="437"/>
        <end position="460"/>
    </location>
</feature>
<evidence type="ECO:0000313" key="7">
    <source>
        <dbReference type="EMBL" id="KAJ5179815.1"/>
    </source>
</evidence>
<feature type="transmembrane region" description="Helical" evidence="5">
    <location>
        <begin position="344"/>
        <end position="368"/>
    </location>
</feature>
<accession>A0A9W9LW80</accession>
<dbReference type="SMART" id="SM00679">
    <property type="entry name" value="CTNS"/>
    <property type="match status" value="1"/>
</dbReference>
<dbReference type="PANTHER" id="PTHR16201:SF37">
    <property type="entry name" value="PQ-LOOP REPEAT-CONTAINING PROTEIN"/>
    <property type="match status" value="1"/>
</dbReference>